<dbReference type="Gene3D" id="3.60.21.10">
    <property type="match status" value="1"/>
</dbReference>
<dbReference type="KEGG" id="mlv:CVS47_03303"/>
<dbReference type="PANTHER" id="PTHR33393:SF13">
    <property type="entry name" value="PGA BIOSYNTHESIS PROTEIN CAPA"/>
    <property type="match status" value="1"/>
</dbReference>
<evidence type="ECO:0000256" key="1">
    <source>
        <dbReference type="ARBA" id="ARBA00005662"/>
    </source>
</evidence>
<protein>
    <submittedName>
        <fullName evidence="3">Putative polyglutamine synthesis accessory protein</fullName>
    </submittedName>
</protein>
<dbReference type="PANTHER" id="PTHR33393">
    <property type="entry name" value="POLYGLUTAMINE SYNTHESIS ACCESSORY PROTEIN RV0574C-RELATED"/>
    <property type="match status" value="1"/>
</dbReference>
<evidence type="ECO:0000313" key="4">
    <source>
        <dbReference type="Proteomes" id="UP000276888"/>
    </source>
</evidence>
<dbReference type="AlphaFoldDB" id="A0A3Q9J679"/>
<dbReference type="EMBL" id="CP031423">
    <property type="protein sequence ID" value="AZS38644.1"/>
    <property type="molecule type" value="Genomic_DNA"/>
</dbReference>
<feature type="domain" description="Capsule synthesis protein CapA" evidence="2">
    <location>
        <begin position="23"/>
        <end position="280"/>
    </location>
</feature>
<dbReference type="SMART" id="SM00854">
    <property type="entry name" value="PGA_cap"/>
    <property type="match status" value="1"/>
</dbReference>
<dbReference type="SUPFAM" id="SSF56300">
    <property type="entry name" value="Metallo-dependent phosphatases"/>
    <property type="match status" value="1"/>
</dbReference>
<gene>
    <name evidence="3" type="ORF">CVS47_03303</name>
</gene>
<organism evidence="3 4">
    <name type="scientific">Microbacterium lemovicicum</name>
    <dbReference type="NCBI Taxonomy" id="1072463"/>
    <lineage>
        <taxon>Bacteria</taxon>
        <taxon>Bacillati</taxon>
        <taxon>Actinomycetota</taxon>
        <taxon>Actinomycetes</taxon>
        <taxon>Micrococcales</taxon>
        <taxon>Microbacteriaceae</taxon>
        <taxon>Microbacterium</taxon>
    </lineage>
</organism>
<name>A0A3Q9J679_9MICO</name>
<sequence>MRAMRRPSPRRKRASDVTAQPLVIAAVGDLIVDQPEPGRFFRDVTAHLRAADLAIGHIEVPHSTTTEVTSVDVPAPPADPRHLAAVADAGFGVVTLAGNHIYDSGATGIADTIAAAARVGMVTAGAGADLPAAKRPAVREIAGRRVGVVSYNCVGPRESWATSRKAGCAAVDVLTHYEMRNANPGGPPRVRTFCDPASLQAFRDDIAAVAAETDVLVVALHKGLVHTPARLADYETEIAHAAIDAGAHAVIGHHAHIGRGVELYRQRPIFHGLGNFVTVTDALTPSHDSSEEAAAWAAGRAEVFGFVPDPAMPAYPFHPESRHTMIARLTIGDEVAASFVPCWIEDDGRPVPHGRDARGEQILEYVRSISARAGLITRYDWDGDLIRVH</sequence>
<dbReference type="CDD" id="cd07381">
    <property type="entry name" value="MPP_CapA"/>
    <property type="match status" value="1"/>
</dbReference>
<evidence type="ECO:0000313" key="3">
    <source>
        <dbReference type="EMBL" id="AZS38644.1"/>
    </source>
</evidence>
<reference evidence="3 4" key="1">
    <citation type="submission" date="2018-08" db="EMBL/GenBank/DDBJ databases">
        <title>Microbacterium lemovicicum sp. nov., a bacterium isolated from a natural uranium-rich soil.</title>
        <authorList>
            <person name="ORTET P."/>
        </authorList>
    </citation>
    <scope>NUCLEOTIDE SEQUENCE [LARGE SCALE GENOMIC DNA]</scope>
    <source>
        <strain evidence="3 4">Viu22</strain>
    </source>
</reference>
<dbReference type="Proteomes" id="UP000276888">
    <property type="component" value="Chromosome"/>
</dbReference>
<evidence type="ECO:0000259" key="2">
    <source>
        <dbReference type="SMART" id="SM00854"/>
    </source>
</evidence>
<keyword evidence="4" id="KW-1185">Reference proteome</keyword>
<dbReference type="Pfam" id="PF09587">
    <property type="entry name" value="PGA_cap"/>
    <property type="match status" value="1"/>
</dbReference>
<dbReference type="InterPro" id="IPR052169">
    <property type="entry name" value="CW_Biosynth-Accessory"/>
</dbReference>
<accession>A0A3Q9J679</accession>
<proteinExistence type="inferred from homology"/>
<dbReference type="InterPro" id="IPR019079">
    <property type="entry name" value="Capsule_synth_CapA"/>
</dbReference>
<dbReference type="InterPro" id="IPR029052">
    <property type="entry name" value="Metallo-depent_PP-like"/>
</dbReference>
<comment type="similarity">
    <text evidence="1">Belongs to the CapA family.</text>
</comment>